<sequence length="137" mass="15709">MENKAVLHGDNGFTLQFLWATTILKNPDTPTGLSSSFWIVGMRSATDRARRSSLVTTNASPSRIRIQWQPQAALGSQLMTLVHGKTSHRWHPSMYESEHQNWQRGQLSMIFRSKKSLFIFFAITTHLWKSTRFGWGS</sequence>
<dbReference type="Proteomes" id="UP000017184">
    <property type="component" value="Chromosome"/>
</dbReference>
<dbReference type="KEGG" id="cbx:Cenrod_2280"/>
<keyword evidence="2" id="KW-1185">Reference proteome</keyword>
<evidence type="ECO:0000313" key="2">
    <source>
        <dbReference type="Proteomes" id="UP000017184"/>
    </source>
</evidence>
<accession>U5NAE3</accession>
<protein>
    <submittedName>
        <fullName evidence="1">Uncharacterized protein</fullName>
    </submittedName>
</protein>
<gene>
    <name evidence="1" type="ORF">Cenrod_2280</name>
</gene>
<dbReference type="EMBL" id="CP004885">
    <property type="protein sequence ID" value="AGX88342.1"/>
    <property type="molecule type" value="Genomic_DNA"/>
</dbReference>
<name>U5NAE3_9BURK</name>
<dbReference type="STRING" id="946483.Cenrod_2280"/>
<organism evidence="1 2">
    <name type="scientific">Candidatus Symbiobacter mobilis CR</name>
    <dbReference type="NCBI Taxonomy" id="946483"/>
    <lineage>
        <taxon>Bacteria</taxon>
        <taxon>Pseudomonadati</taxon>
        <taxon>Pseudomonadota</taxon>
        <taxon>Betaproteobacteria</taxon>
        <taxon>Burkholderiales</taxon>
        <taxon>Comamonadaceae</taxon>
    </lineage>
</organism>
<dbReference type="HOGENOM" id="CLU_1861579_0_0_4"/>
<dbReference type="AlphaFoldDB" id="U5NAE3"/>
<proteinExistence type="predicted"/>
<evidence type="ECO:0000313" key="1">
    <source>
        <dbReference type="EMBL" id="AGX88342.1"/>
    </source>
</evidence>
<reference evidence="1 2" key="1">
    <citation type="journal article" date="2013" name="Genome Biol.">
        <title>Genomic analysis reveals key aspects of prokaryotic symbiosis in the phototrophic consortium "Chlorochromatium aggregatum".</title>
        <authorList>
            <person name="Liu Z."/>
            <person name="Muller J."/>
            <person name="Li T."/>
            <person name="Alvey R.M."/>
            <person name="Vogl K."/>
            <person name="Frigaard N.U."/>
            <person name="Rockwell N.C."/>
            <person name="Boyd E.S."/>
            <person name="Tomsho L.P."/>
            <person name="Schuster S.C."/>
            <person name="Henke P."/>
            <person name="Rohde M."/>
            <person name="Overmann J."/>
            <person name="Bryant D.A."/>
        </authorList>
    </citation>
    <scope>NUCLEOTIDE SEQUENCE [LARGE SCALE GENOMIC DNA]</scope>
    <source>
        <strain evidence="1">CR</strain>
    </source>
</reference>